<sequence length="102" mass="11627">MCKLEFGGVAQRLERFLVKEEVARSNRVAPAQMTEKTNKPTEDESADPDRFAANIIEEGIKRKQEKTGKTREEIIEEAISESELVQSDEIHKKALEIAKKKK</sequence>
<name>A0A0G0XDR3_9BACT</name>
<feature type="compositionally biased region" description="Basic and acidic residues" evidence="1">
    <location>
        <begin position="36"/>
        <end position="48"/>
    </location>
</feature>
<protein>
    <submittedName>
        <fullName evidence="2">Uncharacterized protein</fullName>
    </submittedName>
</protein>
<comment type="caution">
    <text evidence="2">The sequence shown here is derived from an EMBL/GenBank/DDBJ whole genome shotgun (WGS) entry which is preliminary data.</text>
</comment>
<evidence type="ECO:0000313" key="3">
    <source>
        <dbReference type="Proteomes" id="UP000033858"/>
    </source>
</evidence>
<reference evidence="2 3" key="1">
    <citation type="journal article" date="2015" name="Nature">
        <title>rRNA introns, odd ribosomes, and small enigmatic genomes across a large radiation of phyla.</title>
        <authorList>
            <person name="Brown C.T."/>
            <person name="Hug L.A."/>
            <person name="Thomas B.C."/>
            <person name="Sharon I."/>
            <person name="Castelle C.J."/>
            <person name="Singh A."/>
            <person name="Wilkins M.J."/>
            <person name="Williams K.H."/>
            <person name="Banfield J.F."/>
        </authorList>
    </citation>
    <scope>NUCLEOTIDE SEQUENCE [LARGE SCALE GENOMIC DNA]</scope>
</reference>
<feature type="region of interest" description="Disordered" evidence="1">
    <location>
        <begin position="27"/>
        <end position="48"/>
    </location>
</feature>
<dbReference type="EMBL" id="LCAE01000029">
    <property type="protein sequence ID" value="KKR85877.1"/>
    <property type="molecule type" value="Genomic_DNA"/>
</dbReference>
<evidence type="ECO:0000313" key="2">
    <source>
        <dbReference type="EMBL" id="KKR85877.1"/>
    </source>
</evidence>
<accession>A0A0G0XDR3</accession>
<organism evidence="2 3">
    <name type="scientific">Candidatus Woesebacteria bacterium GW2011_GWB1_41_10</name>
    <dbReference type="NCBI Taxonomy" id="1618577"/>
    <lineage>
        <taxon>Bacteria</taxon>
        <taxon>Candidatus Woeseibacteriota</taxon>
    </lineage>
</organism>
<gene>
    <name evidence="2" type="ORF">UU32_C0029G0006</name>
</gene>
<dbReference type="AlphaFoldDB" id="A0A0G0XDR3"/>
<dbReference type="Proteomes" id="UP000033858">
    <property type="component" value="Unassembled WGS sequence"/>
</dbReference>
<evidence type="ECO:0000256" key="1">
    <source>
        <dbReference type="SAM" id="MobiDB-lite"/>
    </source>
</evidence>
<proteinExistence type="predicted"/>